<dbReference type="SUPFAM" id="SSF81483">
    <property type="entry name" value="Bacterial photosystem II reaction centre, L and M subunits"/>
    <property type="match status" value="1"/>
</dbReference>
<reference evidence="2" key="2">
    <citation type="submission" date="2020-08" db="EMBL/GenBank/DDBJ databases">
        <authorList>
            <person name="Chen M."/>
            <person name="Teng W."/>
            <person name="Zhao L."/>
            <person name="Hu C."/>
            <person name="Zhou Y."/>
            <person name="Han B."/>
            <person name="Song L."/>
            <person name="Shu W."/>
        </authorList>
    </citation>
    <scope>NUCLEOTIDE SEQUENCE</scope>
    <source>
        <strain evidence="2">FACHB-260</strain>
    </source>
</reference>
<keyword evidence="1" id="KW-0472">Membrane</keyword>
<organism evidence="2 5">
    <name type="scientific">Anabaena subtropica FACHB-260</name>
    <dbReference type="NCBI Taxonomy" id="2692884"/>
    <lineage>
        <taxon>Bacteria</taxon>
        <taxon>Bacillati</taxon>
        <taxon>Cyanobacteriota</taxon>
        <taxon>Cyanophyceae</taxon>
        <taxon>Nostocales</taxon>
        <taxon>Nostocaceae</taxon>
        <taxon>Anabaena</taxon>
    </lineage>
</organism>
<dbReference type="EMBL" id="JACJRF010000025">
    <property type="protein sequence ID" value="MBD2345450.1"/>
    <property type="molecule type" value="Genomic_DNA"/>
</dbReference>
<evidence type="ECO:0000313" key="3">
    <source>
        <dbReference type="EMBL" id="MBD2346685.1"/>
    </source>
</evidence>
<reference evidence="2 5" key="1">
    <citation type="journal article" date="2020" name="ISME J.">
        <title>Comparative genomics reveals insights into cyanobacterial evolution and habitat adaptation.</title>
        <authorList>
            <person name="Chen M.Y."/>
            <person name="Teng W.K."/>
            <person name="Zhao L."/>
            <person name="Hu C.X."/>
            <person name="Zhou Y.K."/>
            <person name="Han B.P."/>
            <person name="Song L.R."/>
            <person name="Shu W.S."/>
        </authorList>
    </citation>
    <scope>NUCLEOTIDE SEQUENCE [LARGE SCALE GENOMIC DNA]</scope>
    <source>
        <strain evidence="2 5">FACHB-260</strain>
    </source>
</reference>
<name>A0ABR8CUI6_9NOST</name>
<evidence type="ECO:0000313" key="4">
    <source>
        <dbReference type="EMBL" id="MBD2347266.1"/>
    </source>
</evidence>
<evidence type="ECO:0000256" key="1">
    <source>
        <dbReference type="SAM" id="Phobius"/>
    </source>
</evidence>
<dbReference type="EMBL" id="JACJRF010000052">
    <property type="protein sequence ID" value="MBD2346685.1"/>
    <property type="molecule type" value="Genomic_DNA"/>
</dbReference>
<accession>A0ABR8CUI6</accession>
<comment type="caution">
    <text evidence="2">The sequence shown here is derived from an EMBL/GenBank/DDBJ whole genome shotgun (WGS) entry which is preliminary data.</text>
</comment>
<keyword evidence="1" id="KW-1133">Transmembrane helix</keyword>
<evidence type="ECO:0000313" key="2">
    <source>
        <dbReference type="EMBL" id="MBD2345450.1"/>
    </source>
</evidence>
<sequence>MTATLQQRKSANVWEQFCEWITSTNNRLYIGWFGVLMIPTLLAATTCFIIAF</sequence>
<keyword evidence="1" id="KW-0812">Transmembrane</keyword>
<dbReference type="InterPro" id="IPR036854">
    <property type="entry name" value="Photo_II_D1/D2_sf"/>
</dbReference>
<dbReference type="EMBL" id="JACJRF010000092">
    <property type="protein sequence ID" value="MBD2347266.1"/>
    <property type="molecule type" value="Genomic_DNA"/>
</dbReference>
<feature type="non-terminal residue" evidence="2">
    <location>
        <position position="52"/>
    </location>
</feature>
<evidence type="ECO:0000313" key="5">
    <source>
        <dbReference type="Proteomes" id="UP000607281"/>
    </source>
</evidence>
<proteinExistence type="predicted"/>
<dbReference type="Proteomes" id="UP000607281">
    <property type="component" value="Unassembled WGS sequence"/>
</dbReference>
<protein>
    <submittedName>
        <fullName evidence="2">Photosystem II q(B) protein</fullName>
    </submittedName>
</protein>
<keyword evidence="5" id="KW-1185">Reference proteome</keyword>
<gene>
    <name evidence="2" type="ORF">H6G18_15025</name>
    <name evidence="3" type="ORF">H6G18_21435</name>
    <name evidence="4" type="ORF">H6G18_24515</name>
</gene>
<feature type="transmembrane region" description="Helical" evidence="1">
    <location>
        <begin position="29"/>
        <end position="51"/>
    </location>
</feature>